<comment type="subcellular location">
    <subcellularLocation>
        <location evidence="3">Cytoplasm</location>
    </subcellularLocation>
</comment>
<dbReference type="GO" id="GO:0005829">
    <property type="term" value="C:cytosol"/>
    <property type="evidence" value="ECO:0007669"/>
    <property type="project" value="InterPro"/>
</dbReference>
<evidence type="ECO:0000256" key="10">
    <source>
        <dbReference type="PROSITE-ProRule" id="PRU10077"/>
    </source>
</evidence>
<comment type="similarity">
    <text evidence="4">Belongs to the peptidase C15 family.</text>
</comment>
<evidence type="ECO:0000313" key="12">
    <source>
        <dbReference type="Proteomes" id="UP000292685"/>
    </source>
</evidence>
<dbReference type="InterPro" id="IPR033693">
    <property type="entry name" value="PGPEP1_Glu_AS"/>
</dbReference>
<dbReference type="GO" id="GO:0016920">
    <property type="term" value="F:pyroglutamyl-peptidase activity"/>
    <property type="evidence" value="ECO:0007669"/>
    <property type="project" value="UniProtKB-EC"/>
</dbReference>
<evidence type="ECO:0000256" key="4">
    <source>
        <dbReference type="ARBA" id="ARBA00006641"/>
    </source>
</evidence>
<keyword evidence="12" id="KW-1185">Reference proteome</keyword>
<keyword evidence="5" id="KW-0963">Cytoplasm</keyword>
<dbReference type="CDD" id="cd00501">
    <property type="entry name" value="Peptidase_C15"/>
    <property type="match status" value="1"/>
</dbReference>
<dbReference type="PRINTS" id="PR00706">
    <property type="entry name" value="PYROGLUPTASE"/>
</dbReference>
<dbReference type="GO" id="GO:0006508">
    <property type="term" value="P:proteolysis"/>
    <property type="evidence" value="ECO:0007669"/>
    <property type="project" value="UniProtKB-KW"/>
</dbReference>
<feature type="active site" evidence="10">
    <location>
        <position position="146"/>
    </location>
</feature>
<keyword evidence="6" id="KW-0645">Protease</keyword>
<dbReference type="EC" id="3.4.19.3" evidence="9"/>
<dbReference type="RefSeq" id="WP_130450306.1">
    <property type="nucleotide sequence ID" value="NZ_SHLA01000001.1"/>
</dbReference>
<evidence type="ECO:0000256" key="9">
    <source>
        <dbReference type="PROSITE-ProRule" id="PRU10076"/>
    </source>
</evidence>
<sequence>MILLTGFEPFGGAAENPSIDAARLAARELRDAGGDAVAVELPCVFGRGPGTAGGALAAALSEHRPDVVVAAGLAGNRGRLSLERVAINLVDARIPDNAGGQPVDAPVRAQAPAAYFTSLPVKRARARLEAAGLEAEISQTAGTYVCNAVFFELMHLLAGSPGVRAGFVHVPPSGGQWTVPRIGAGLAVVARCAAEAGGGHDDAVTAGAES</sequence>
<reference evidence="11 12" key="1">
    <citation type="submission" date="2019-02" db="EMBL/GenBank/DDBJ databases">
        <title>Sequencing the genomes of 1000 actinobacteria strains.</title>
        <authorList>
            <person name="Klenk H.-P."/>
        </authorList>
    </citation>
    <scope>NUCLEOTIDE SEQUENCE [LARGE SCALE GENOMIC DNA]</scope>
    <source>
        <strain evidence="11 12">DSM 17364</strain>
    </source>
</reference>
<dbReference type="EMBL" id="SHLA01000001">
    <property type="protein sequence ID" value="RZU61840.1"/>
    <property type="molecule type" value="Genomic_DNA"/>
</dbReference>
<keyword evidence="7" id="KW-0378">Hydrolase</keyword>
<dbReference type="PROSITE" id="PS01333">
    <property type="entry name" value="PYRASE_GLU"/>
    <property type="match status" value="1"/>
</dbReference>
<dbReference type="Pfam" id="PF01470">
    <property type="entry name" value="Peptidase_C15"/>
    <property type="match status" value="1"/>
</dbReference>
<dbReference type="PIRSF" id="PIRSF015592">
    <property type="entry name" value="Prld-crbxl_pptds"/>
    <property type="match status" value="1"/>
</dbReference>
<feature type="active site" evidence="9">
    <location>
        <position position="83"/>
    </location>
</feature>
<dbReference type="OrthoDB" id="9779738at2"/>
<comment type="caution">
    <text evidence="11">The sequence shown here is derived from an EMBL/GenBank/DDBJ whole genome shotgun (WGS) entry which is preliminary data.</text>
</comment>
<name>A0A4Q8ACB2_9MICC</name>
<dbReference type="InterPro" id="IPR016125">
    <property type="entry name" value="Peptidase_C15-like"/>
</dbReference>
<keyword evidence="8" id="KW-0788">Thiol protease</keyword>
<comment type="catalytic activity">
    <reaction evidence="1 9">
        <text>Release of an N-terminal pyroglutamyl group from a polypeptide, the second amino acid generally not being Pro.</text>
        <dbReference type="EC" id="3.4.19.3"/>
    </reaction>
</comment>
<evidence type="ECO:0000256" key="5">
    <source>
        <dbReference type="ARBA" id="ARBA00022490"/>
    </source>
</evidence>
<evidence type="ECO:0000256" key="8">
    <source>
        <dbReference type="ARBA" id="ARBA00022807"/>
    </source>
</evidence>
<dbReference type="PANTHER" id="PTHR23402:SF1">
    <property type="entry name" value="PYROGLUTAMYL-PEPTIDASE I"/>
    <property type="match status" value="1"/>
</dbReference>
<comment type="function">
    <text evidence="2">Removes 5-oxoproline from various penultimate amino acid residues except L-proline.</text>
</comment>
<evidence type="ECO:0000256" key="1">
    <source>
        <dbReference type="ARBA" id="ARBA00001770"/>
    </source>
</evidence>
<dbReference type="InterPro" id="IPR000816">
    <property type="entry name" value="Peptidase_C15"/>
</dbReference>
<dbReference type="InterPro" id="IPR036440">
    <property type="entry name" value="Peptidase_C15-like_sf"/>
</dbReference>
<dbReference type="Gene3D" id="3.40.630.20">
    <property type="entry name" value="Peptidase C15, pyroglutamyl peptidase I-like"/>
    <property type="match status" value="1"/>
</dbReference>
<dbReference type="PANTHER" id="PTHR23402">
    <property type="entry name" value="PROTEASE FAMILY C15 PYROGLUTAMYL-PEPTIDASE I-RELATED"/>
    <property type="match status" value="1"/>
</dbReference>
<proteinExistence type="inferred from homology"/>
<dbReference type="InterPro" id="IPR033694">
    <property type="entry name" value="PGPEP1_Cys_AS"/>
</dbReference>
<evidence type="ECO:0000313" key="11">
    <source>
        <dbReference type="EMBL" id="RZU61840.1"/>
    </source>
</evidence>
<gene>
    <name evidence="11" type="ORF">EV380_1422</name>
</gene>
<evidence type="ECO:0000256" key="7">
    <source>
        <dbReference type="ARBA" id="ARBA00022801"/>
    </source>
</evidence>
<dbReference type="SUPFAM" id="SSF53182">
    <property type="entry name" value="Pyrrolidone carboxyl peptidase (pyroglutamate aminopeptidase)"/>
    <property type="match status" value="1"/>
</dbReference>
<evidence type="ECO:0000256" key="2">
    <source>
        <dbReference type="ARBA" id="ARBA00002280"/>
    </source>
</evidence>
<dbReference type="Proteomes" id="UP000292685">
    <property type="component" value="Unassembled WGS sequence"/>
</dbReference>
<dbReference type="AlphaFoldDB" id="A0A4Q8ACB2"/>
<evidence type="ECO:0000256" key="3">
    <source>
        <dbReference type="ARBA" id="ARBA00004496"/>
    </source>
</evidence>
<dbReference type="PROSITE" id="PS01334">
    <property type="entry name" value="PYRASE_CYS"/>
    <property type="match status" value="1"/>
</dbReference>
<evidence type="ECO:0000256" key="6">
    <source>
        <dbReference type="ARBA" id="ARBA00022670"/>
    </source>
</evidence>
<organism evidence="11 12">
    <name type="scientific">Zhihengliuella halotolerans</name>
    <dbReference type="NCBI Taxonomy" id="370736"/>
    <lineage>
        <taxon>Bacteria</taxon>
        <taxon>Bacillati</taxon>
        <taxon>Actinomycetota</taxon>
        <taxon>Actinomycetes</taxon>
        <taxon>Micrococcales</taxon>
        <taxon>Micrococcaceae</taxon>
        <taxon>Zhihengliuella</taxon>
    </lineage>
</organism>
<protein>
    <recommendedName>
        <fullName evidence="9">Pyroglutamyl-peptidase I</fullName>
        <ecNumber evidence="9">3.4.19.3</ecNumber>
    </recommendedName>
</protein>
<accession>A0A4Q8ACB2</accession>